<organism evidence="3 4">
    <name type="scientific">Hymenobacter crusticola</name>
    <dbReference type="NCBI Taxonomy" id="1770526"/>
    <lineage>
        <taxon>Bacteria</taxon>
        <taxon>Pseudomonadati</taxon>
        <taxon>Bacteroidota</taxon>
        <taxon>Cytophagia</taxon>
        <taxon>Cytophagales</taxon>
        <taxon>Hymenobacteraceae</taxon>
        <taxon>Hymenobacter</taxon>
    </lineage>
</organism>
<evidence type="ECO:0000313" key="3">
    <source>
        <dbReference type="EMBL" id="OUJ73520.1"/>
    </source>
</evidence>
<keyword evidence="1" id="KW-0732">Signal</keyword>
<feature type="domain" description="Arabinosidase BT-3657-like N-terminal" evidence="2">
    <location>
        <begin position="29"/>
        <end position="118"/>
    </location>
</feature>
<dbReference type="PANTHER" id="PTHR43301">
    <property type="entry name" value="ARABINAN ENDO-1,5-ALPHA-L-ARABINOSIDASE"/>
    <property type="match status" value="1"/>
</dbReference>
<dbReference type="Gene3D" id="2.115.10.20">
    <property type="entry name" value="Glycosyl hydrolase domain, family 43"/>
    <property type="match status" value="1"/>
</dbReference>
<dbReference type="Pfam" id="PF22847">
    <property type="entry name" value="BT_3657-like_N"/>
    <property type="match status" value="1"/>
</dbReference>
<comment type="caution">
    <text evidence="3">The sequence shown here is derived from an EMBL/GenBank/DDBJ whole genome shotgun (WGS) entry which is preliminary data.</text>
</comment>
<feature type="chain" id="PRO_5012241560" evidence="1">
    <location>
        <begin position="22"/>
        <end position="324"/>
    </location>
</feature>
<feature type="signal peptide" evidence="1">
    <location>
        <begin position="1"/>
        <end position="21"/>
    </location>
</feature>
<dbReference type="Proteomes" id="UP000194873">
    <property type="component" value="Unassembled WGS sequence"/>
</dbReference>
<evidence type="ECO:0000259" key="2">
    <source>
        <dbReference type="Pfam" id="PF22847"/>
    </source>
</evidence>
<keyword evidence="4" id="KW-1185">Reference proteome</keyword>
<dbReference type="CDD" id="cd08983">
    <property type="entry name" value="GH43_Bt3655-like"/>
    <property type="match status" value="1"/>
</dbReference>
<evidence type="ECO:0000256" key="1">
    <source>
        <dbReference type="SAM" id="SignalP"/>
    </source>
</evidence>
<dbReference type="OrthoDB" id="9758923at2"/>
<accession>A0A243WD12</accession>
<dbReference type="PROSITE" id="PS51257">
    <property type="entry name" value="PROKAR_LIPOPROTEIN"/>
    <property type="match status" value="1"/>
</dbReference>
<reference evidence="3 4" key="1">
    <citation type="submission" date="2017-01" db="EMBL/GenBank/DDBJ databases">
        <title>A new Hymenobacter.</title>
        <authorList>
            <person name="Liang Y."/>
            <person name="Feng F."/>
        </authorList>
    </citation>
    <scope>NUCLEOTIDE SEQUENCE [LARGE SCALE GENOMIC DNA]</scope>
    <source>
        <strain evidence="3">MIMBbqt21</strain>
    </source>
</reference>
<dbReference type="RefSeq" id="WP_086594717.1">
    <property type="nucleotide sequence ID" value="NZ_MTSE01000006.1"/>
</dbReference>
<protein>
    <submittedName>
        <fullName evidence="3">Arabinosidase</fullName>
    </submittedName>
</protein>
<dbReference type="InterPro" id="IPR023296">
    <property type="entry name" value="Glyco_hydro_beta-prop_sf"/>
</dbReference>
<gene>
    <name evidence="3" type="ORF">BXP70_14060</name>
</gene>
<dbReference type="InterPro" id="IPR050727">
    <property type="entry name" value="GH43_arabinanases"/>
</dbReference>
<dbReference type="AlphaFoldDB" id="A0A243WD12"/>
<dbReference type="EMBL" id="MTSE01000006">
    <property type="protein sequence ID" value="OUJ73520.1"/>
    <property type="molecule type" value="Genomic_DNA"/>
</dbReference>
<name>A0A243WD12_9BACT</name>
<evidence type="ECO:0000313" key="4">
    <source>
        <dbReference type="Proteomes" id="UP000194873"/>
    </source>
</evidence>
<dbReference type="InterPro" id="IPR055133">
    <property type="entry name" value="BT_3657-like_N"/>
</dbReference>
<dbReference type="PANTHER" id="PTHR43301:SF3">
    <property type="entry name" value="ARABINAN ENDO-1,5-ALPHA-L-ARABINOSIDASE A-RELATED"/>
    <property type="match status" value="1"/>
</dbReference>
<proteinExistence type="predicted"/>
<sequence>MTIKYKAVRCLTSLLCAGLLASCSKDVYLFTSFHEPANEGLRLLYSYDGYKWQDLGKTFLTPQAGPSKLMRDPSITQGPDGTYHLVWTCGWKGDKGFGYASSKDLIHWSSQRFVDVMSHEPTTVNVWAPEIFYDKPTQQYLIVWASTIPFRFPKGQEDEDNNHRLYYTTTKNFQTFTPAKLYLDPGFSAIDSEVLQRGPGDYVLVVKDNTRPERDIKVAFGPTALGPFPNVSKPFTANFTEGPSVAKLPHGEWLIYYDAYREKKYGAMKTSDFKTFTDASAQVSVPVGHKHGTIFMAPRKTLKKLQQASPAAPAVGATSSSVKP</sequence>
<dbReference type="SUPFAM" id="SSF75005">
    <property type="entry name" value="Arabinanase/levansucrase/invertase"/>
    <property type="match status" value="1"/>
</dbReference>